<sequence length="510" mass="58504">MSRRTRITEDAPKKVGIWVRVSTEDQAQGDSPEHHERRASAYAEAKEWDVVSVYHLEGVSGKAVMQHPETKRMLADVEAGAISGLIFSKLARLARNTKELLDFADIFREHGAGLISLQEAIDTTTPAGRLFYTMIGAMAQWEREEIAERVSASVAIRAELGKKMGGQVVYGYRWHNGTMQPDPEEGPVRVLMYELFAEHKRKKTVARILTERGYRTRKGGKFSDTTVDRLLRDPTAKGKRRVNYTRSTDNGSAELKPEDDWVWHDVEPIVSEELWEECNSFLSKQRLTRKKVSRTATHLFGGIATCTCGSKMYVPSNMPKYLCKACKNKIPVEDLHAVFHEQLKTISLNPKELDEYFLAENEKLSEREKIIVALEKKQQQLEKEIDKIYDLYLNDQIPKEGFGKRIKPFEDQLAQIEEELPRAQAEYDVLKINYFSQEQVMVDAGNLYERWKLLSEEEKRNIVDAVCDRIIIGKDDIEINFYHFPTETVATGQRINRGSLQQQAESAQDR</sequence>
<dbReference type="PANTHER" id="PTHR30461:SF23">
    <property type="entry name" value="DNA RECOMBINASE-RELATED"/>
    <property type="match status" value="1"/>
</dbReference>
<evidence type="ECO:0000256" key="1">
    <source>
        <dbReference type="SAM" id="Coils"/>
    </source>
</evidence>
<dbReference type="CDD" id="cd00338">
    <property type="entry name" value="Ser_Recombinase"/>
    <property type="match status" value="1"/>
</dbReference>
<evidence type="ECO:0000259" key="3">
    <source>
        <dbReference type="PROSITE" id="PS51737"/>
    </source>
</evidence>
<dbReference type="InterPro" id="IPR038109">
    <property type="entry name" value="DNA_bind_recomb_sf"/>
</dbReference>
<dbReference type="PROSITE" id="PS51737">
    <property type="entry name" value="RECOMBINASE_DNA_BIND"/>
    <property type="match status" value="1"/>
</dbReference>
<dbReference type="PANTHER" id="PTHR30461">
    <property type="entry name" value="DNA-INVERTASE FROM LAMBDOID PROPHAGE"/>
    <property type="match status" value="1"/>
</dbReference>
<feature type="domain" description="Resolvase/invertase-type recombinase catalytic" evidence="2">
    <location>
        <begin position="14"/>
        <end position="161"/>
    </location>
</feature>
<dbReference type="InterPro" id="IPR050639">
    <property type="entry name" value="SSR_resolvase"/>
</dbReference>
<reference evidence="5" key="1">
    <citation type="journal article" date="2019" name="Int. J. Syst. Evol. Microbiol.">
        <title>The Global Catalogue of Microorganisms (GCM) 10K type strain sequencing project: providing services to taxonomists for standard genome sequencing and annotation.</title>
        <authorList>
            <consortium name="The Broad Institute Genomics Platform"/>
            <consortium name="The Broad Institute Genome Sequencing Center for Infectious Disease"/>
            <person name="Wu L."/>
            <person name="Ma J."/>
        </authorList>
    </citation>
    <scope>NUCLEOTIDE SEQUENCE [LARGE SCALE GENOMIC DNA]</scope>
    <source>
        <strain evidence="5">KCTC 62164</strain>
    </source>
</reference>
<feature type="coiled-coil region" evidence="1">
    <location>
        <begin position="364"/>
        <end position="433"/>
    </location>
</feature>
<protein>
    <submittedName>
        <fullName evidence="4">Recombinase family protein</fullName>
    </submittedName>
</protein>
<dbReference type="SUPFAM" id="SSF53041">
    <property type="entry name" value="Resolvase-like"/>
    <property type="match status" value="1"/>
</dbReference>
<dbReference type="InterPro" id="IPR011109">
    <property type="entry name" value="DNA_bind_recombinase_dom"/>
</dbReference>
<keyword evidence="5" id="KW-1185">Reference proteome</keyword>
<gene>
    <name evidence="4" type="ORF">ACFOKA_17120</name>
</gene>
<evidence type="ECO:0000259" key="2">
    <source>
        <dbReference type="PROSITE" id="PS51736"/>
    </source>
</evidence>
<dbReference type="Gene3D" id="3.90.1750.20">
    <property type="entry name" value="Putative Large Serine Recombinase, Chain B, Domain 2"/>
    <property type="match status" value="1"/>
</dbReference>
<comment type="caution">
    <text evidence="4">The sequence shown here is derived from an EMBL/GenBank/DDBJ whole genome shotgun (WGS) entry which is preliminary data.</text>
</comment>
<dbReference type="InterPro" id="IPR006119">
    <property type="entry name" value="Resolv_N"/>
</dbReference>
<dbReference type="SMART" id="SM00857">
    <property type="entry name" value="Resolvase"/>
    <property type="match status" value="1"/>
</dbReference>
<dbReference type="InterPro" id="IPR036162">
    <property type="entry name" value="Resolvase-like_N_sf"/>
</dbReference>
<keyword evidence="1" id="KW-0175">Coiled coil</keyword>
<organism evidence="4 5">
    <name type="scientific">Kordiimonas pumila</name>
    <dbReference type="NCBI Taxonomy" id="2161677"/>
    <lineage>
        <taxon>Bacteria</taxon>
        <taxon>Pseudomonadati</taxon>
        <taxon>Pseudomonadota</taxon>
        <taxon>Alphaproteobacteria</taxon>
        <taxon>Kordiimonadales</taxon>
        <taxon>Kordiimonadaceae</taxon>
        <taxon>Kordiimonas</taxon>
    </lineage>
</organism>
<evidence type="ECO:0000313" key="4">
    <source>
        <dbReference type="EMBL" id="MFC3053625.1"/>
    </source>
</evidence>
<proteinExistence type="predicted"/>
<dbReference type="EMBL" id="JBHRSL010000028">
    <property type="protein sequence ID" value="MFC3053625.1"/>
    <property type="molecule type" value="Genomic_DNA"/>
</dbReference>
<dbReference type="PROSITE" id="PS51736">
    <property type="entry name" value="RECOMBINASES_3"/>
    <property type="match status" value="1"/>
</dbReference>
<name>A0ABV7DAJ9_9PROT</name>
<dbReference type="Proteomes" id="UP001595444">
    <property type="component" value="Unassembled WGS sequence"/>
</dbReference>
<dbReference type="RefSeq" id="WP_194214552.1">
    <property type="nucleotide sequence ID" value="NZ_CP061205.1"/>
</dbReference>
<feature type="domain" description="Recombinase" evidence="3">
    <location>
        <begin position="169"/>
        <end position="288"/>
    </location>
</feature>
<evidence type="ECO:0000313" key="5">
    <source>
        <dbReference type="Proteomes" id="UP001595444"/>
    </source>
</evidence>
<dbReference type="Gene3D" id="3.40.50.1390">
    <property type="entry name" value="Resolvase, N-terminal catalytic domain"/>
    <property type="match status" value="1"/>
</dbReference>
<dbReference type="Pfam" id="PF00239">
    <property type="entry name" value="Resolvase"/>
    <property type="match status" value="1"/>
</dbReference>
<accession>A0ABV7DAJ9</accession>
<dbReference type="Pfam" id="PF07508">
    <property type="entry name" value="Recombinase"/>
    <property type="match status" value="1"/>
</dbReference>